<feature type="transmembrane region" description="Helical" evidence="10">
    <location>
        <begin position="180"/>
        <end position="201"/>
    </location>
</feature>
<dbReference type="PROSITE" id="PS00211">
    <property type="entry name" value="ABC_TRANSPORTER_1"/>
    <property type="match status" value="2"/>
</dbReference>
<feature type="domain" description="ABC transporter" evidence="11">
    <location>
        <begin position="1389"/>
        <end position="1639"/>
    </location>
</feature>
<dbReference type="PANTHER" id="PTHR24223:SF353">
    <property type="entry name" value="ABC TRANSPORTER ATP-BINDING PROTEIN_PERMEASE VMR1-RELATED"/>
    <property type="match status" value="1"/>
</dbReference>
<dbReference type="CDD" id="cd03250">
    <property type="entry name" value="ABCC_MRP_domain1"/>
    <property type="match status" value="1"/>
</dbReference>
<keyword evidence="8 10" id="KW-0472">Membrane</keyword>
<feature type="transmembrane region" description="Helical" evidence="10">
    <location>
        <begin position="1187"/>
        <end position="1206"/>
    </location>
</feature>
<dbReference type="InterPro" id="IPR003439">
    <property type="entry name" value="ABC_transporter-like_ATP-bd"/>
</dbReference>
<evidence type="ECO:0000313" key="14">
    <source>
        <dbReference type="Proteomes" id="UP001623330"/>
    </source>
</evidence>
<evidence type="ECO:0000256" key="5">
    <source>
        <dbReference type="ARBA" id="ARBA00022741"/>
    </source>
</evidence>
<comment type="subcellular location">
    <subcellularLocation>
        <location evidence="1">Membrane</location>
    </subcellularLocation>
</comment>
<feature type="transmembrane region" description="Helical" evidence="10">
    <location>
        <begin position="1030"/>
        <end position="1051"/>
    </location>
</feature>
<dbReference type="Pfam" id="PF00664">
    <property type="entry name" value="ABC_membrane"/>
    <property type="match status" value="2"/>
</dbReference>
<dbReference type="EMBL" id="JBEVYD010000006">
    <property type="protein sequence ID" value="KAL3231739.1"/>
    <property type="molecule type" value="Genomic_DNA"/>
</dbReference>
<gene>
    <name evidence="13" type="ORF">RNJ44_00274</name>
</gene>
<feature type="transmembrane region" description="Helical" evidence="10">
    <location>
        <begin position="20"/>
        <end position="41"/>
    </location>
</feature>
<evidence type="ECO:0000256" key="6">
    <source>
        <dbReference type="ARBA" id="ARBA00022840"/>
    </source>
</evidence>
<comment type="caution">
    <text evidence="13">The sequence shown here is derived from an EMBL/GenBank/DDBJ whole genome shotgun (WGS) entry which is preliminary data.</text>
</comment>
<reference evidence="13 14" key="1">
    <citation type="submission" date="2024-05" db="EMBL/GenBank/DDBJ databases">
        <title>Long read based assembly of the Candida bracarensis genome reveals expanded adhesin content.</title>
        <authorList>
            <person name="Marcet-Houben M."/>
            <person name="Ksiezopolska E."/>
            <person name="Gabaldon T."/>
        </authorList>
    </citation>
    <scope>NUCLEOTIDE SEQUENCE [LARGE SCALE GENOMIC DNA]</scope>
    <source>
        <strain evidence="13 14">CBM6</strain>
    </source>
</reference>
<evidence type="ECO:0000256" key="9">
    <source>
        <dbReference type="SAM" id="MobiDB-lite"/>
    </source>
</evidence>
<feature type="region of interest" description="Disordered" evidence="9">
    <location>
        <begin position="983"/>
        <end position="1006"/>
    </location>
</feature>
<feature type="compositionally biased region" description="Polar residues" evidence="9">
    <location>
        <begin position="463"/>
        <end position="474"/>
    </location>
</feature>
<feature type="transmembrane region" description="Helical" evidence="10">
    <location>
        <begin position="1110"/>
        <end position="1137"/>
    </location>
</feature>
<feature type="region of interest" description="Disordered" evidence="9">
    <location>
        <begin position="454"/>
        <end position="493"/>
    </location>
</feature>
<dbReference type="InterPro" id="IPR011527">
    <property type="entry name" value="ABC1_TM_dom"/>
</dbReference>
<feature type="domain" description="ABC transporter" evidence="11">
    <location>
        <begin position="716"/>
        <end position="957"/>
    </location>
</feature>
<dbReference type="PANTHER" id="PTHR24223">
    <property type="entry name" value="ATP-BINDING CASSETTE SUB-FAMILY C"/>
    <property type="match status" value="1"/>
</dbReference>
<accession>A0ABR4NTJ6</accession>
<feature type="transmembrane region" description="Helical" evidence="10">
    <location>
        <begin position="621"/>
        <end position="646"/>
    </location>
</feature>
<keyword evidence="6" id="KW-0067">ATP-binding</keyword>
<dbReference type="InterPro" id="IPR036640">
    <property type="entry name" value="ABC1_TM_sf"/>
</dbReference>
<dbReference type="PROSITE" id="PS50929">
    <property type="entry name" value="ABC_TM1F"/>
    <property type="match status" value="2"/>
</dbReference>
<evidence type="ECO:0000259" key="12">
    <source>
        <dbReference type="PROSITE" id="PS50929"/>
    </source>
</evidence>
<keyword evidence="7 10" id="KW-1133">Transmembrane helix</keyword>
<evidence type="ECO:0000256" key="3">
    <source>
        <dbReference type="ARBA" id="ARBA00022692"/>
    </source>
</evidence>
<dbReference type="Proteomes" id="UP001623330">
    <property type="component" value="Unassembled WGS sequence"/>
</dbReference>
<dbReference type="Gene3D" id="1.20.1560.10">
    <property type="entry name" value="ABC transporter type 1, transmembrane domain"/>
    <property type="match status" value="2"/>
</dbReference>
<dbReference type="InterPro" id="IPR050173">
    <property type="entry name" value="ABC_transporter_C-like"/>
</dbReference>
<dbReference type="CDD" id="cd18604">
    <property type="entry name" value="ABC_6TM_VMR1_D2_like"/>
    <property type="match status" value="1"/>
</dbReference>
<feature type="transmembrane region" description="Helical" evidence="10">
    <location>
        <begin position="1212"/>
        <end position="1231"/>
    </location>
</feature>
<dbReference type="InterPro" id="IPR017871">
    <property type="entry name" value="ABC_transporter-like_CS"/>
</dbReference>
<keyword evidence="14" id="KW-1185">Reference proteome</keyword>
<evidence type="ECO:0000256" key="4">
    <source>
        <dbReference type="ARBA" id="ARBA00022737"/>
    </source>
</evidence>
<name>A0ABR4NTJ6_9SACH</name>
<evidence type="ECO:0000313" key="13">
    <source>
        <dbReference type="EMBL" id="KAL3231739.1"/>
    </source>
</evidence>
<feature type="transmembrane region" description="Helical" evidence="10">
    <location>
        <begin position="1325"/>
        <end position="1345"/>
    </location>
</feature>
<feature type="transmembrane region" description="Helical" evidence="10">
    <location>
        <begin position="652"/>
        <end position="668"/>
    </location>
</feature>
<feature type="transmembrane region" description="Helical" evidence="10">
    <location>
        <begin position="403"/>
        <end position="426"/>
    </location>
</feature>
<organism evidence="13 14">
    <name type="scientific">Nakaseomyces bracarensis</name>
    <dbReference type="NCBI Taxonomy" id="273131"/>
    <lineage>
        <taxon>Eukaryota</taxon>
        <taxon>Fungi</taxon>
        <taxon>Dikarya</taxon>
        <taxon>Ascomycota</taxon>
        <taxon>Saccharomycotina</taxon>
        <taxon>Saccharomycetes</taxon>
        <taxon>Saccharomycetales</taxon>
        <taxon>Saccharomycetaceae</taxon>
        <taxon>Nakaseomyces</taxon>
    </lineage>
</organism>
<dbReference type="SUPFAM" id="SSF52540">
    <property type="entry name" value="P-loop containing nucleoside triphosphate hydrolases"/>
    <property type="match status" value="2"/>
</dbReference>
<evidence type="ECO:0000256" key="10">
    <source>
        <dbReference type="SAM" id="Phobius"/>
    </source>
</evidence>
<feature type="compositionally biased region" description="Basic and acidic residues" evidence="9">
    <location>
        <begin position="479"/>
        <end position="490"/>
    </location>
</feature>
<feature type="transmembrane region" description="Helical" evidence="10">
    <location>
        <begin position="541"/>
        <end position="561"/>
    </location>
</feature>
<dbReference type="SMART" id="SM00382">
    <property type="entry name" value="AAA"/>
    <property type="match status" value="2"/>
</dbReference>
<feature type="domain" description="ABC transmembrane type-1" evidence="12">
    <location>
        <begin position="1033"/>
        <end position="1353"/>
    </location>
</feature>
<feature type="transmembrane region" description="Helical" evidence="10">
    <location>
        <begin position="514"/>
        <end position="535"/>
    </location>
</feature>
<dbReference type="InterPro" id="IPR027417">
    <property type="entry name" value="P-loop_NTPase"/>
</dbReference>
<feature type="transmembrane region" description="Helical" evidence="10">
    <location>
        <begin position="253"/>
        <end position="270"/>
    </location>
</feature>
<feature type="transmembrane region" description="Helical" evidence="10">
    <location>
        <begin position="149"/>
        <end position="168"/>
    </location>
</feature>
<evidence type="ECO:0000256" key="1">
    <source>
        <dbReference type="ARBA" id="ARBA00004370"/>
    </source>
</evidence>
<dbReference type="InterPro" id="IPR003593">
    <property type="entry name" value="AAA+_ATPase"/>
</dbReference>
<dbReference type="PROSITE" id="PS50893">
    <property type="entry name" value="ABC_TRANSPORTER_2"/>
    <property type="match status" value="2"/>
</dbReference>
<feature type="transmembrane region" description="Helical" evidence="10">
    <location>
        <begin position="354"/>
        <end position="383"/>
    </location>
</feature>
<evidence type="ECO:0000256" key="7">
    <source>
        <dbReference type="ARBA" id="ARBA00022989"/>
    </source>
</evidence>
<feature type="transmembrane region" description="Helical" evidence="10">
    <location>
        <begin position="1296"/>
        <end position="1319"/>
    </location>
</feature>
<feature type="domain" description="ABC transmembrane type-1" evidence="12">
    <location>
        <begin position="367"/>
        <end position="684"/>
    </location>
</feature>
<keyword evidence="3 10" id="KW-0812">Transmembrane</keyword>
<feature type="compositionally biased region" description="Basic and acidic residues" evidence="9">
    <location>
        <begin position="983"/>
        <end position="992"/>
    </location>
</feature>
<sequence>MVSETHKFWDFDDVSRYGRVHYINLVVPAVITSLLAGYVAFNIAKHYYKYDVLHLKKRSVVQELLEEEVEFRRERSRRSSLGQAEIDPLLPHVRQDSQYQSLQKYFNNTDDTLKDRHFSMERIQPVKTSGEPHGIPIVVKRDFIEKTRVVIEFLFVAFEVVLHLYILLNLRQSYSEFSFSSSFVLLSQWSFLFATVSLRLLNINDNVKWVNLYPGNLWAVSFCAYLIIFFQYILPFRSLLIGNIEETVIKNYYVTQFIVSSLLFLNLFFAKIGNHHTFLYISDKHNVPSPEPISSIAVFIGWSWIDKLVWQAHKRTIENKDVWGLMMEDYSLFVVKRFNRFKESFAKKKHFSTFLFLFFSKYLLLQAFWAFLDGSIAFIPTILLKRILEYVEDPTTASSNLAWFYVFSMFFCRVLVAFAQAQALFFGRRVCIRLKSIIVSEIYAKALRRSLSATNKPMDDNTEQNAESEQNTQPAADEQDGKDSEDKNNKDSQTSNLGAIINLMAVDSFKVSEICAYLHTFIEAIIMAIIAFVLLYRLLGYAAIVGIFITLILIPINFKLVTLMGKFQKKALGITDKRIQKLNEALQAIRIIKFFSWENNFFKEIDKVREEEIQMYLKKSYVWALSSFFWFVTPTIVTGLSFAIFVYIQKEVLTAPIAFTALALFSLLKQPLDQLSNMLSFVIQSKVSLDRVQEFLDEDDTNKYNQLHIAPDGNKIAFENATVCWDKNNQDFKLKNLDIDFKVGKLNVVIGPTGSGKTSLLMALLGEMQLTNGRIVVPALDPRHEMVIDNERLTNSIAYCSQSAWLLNDTIRNNILFYSPFDEDRYKEVIIACGLKRDFELFDGGDQTEIGEKGITLSGGQKQRISLARALYSNCKHVLLDDCLSAVDSHTAAWIYDNCITGPLMQGRTCILVSHNIALTLRNADLVVMLENGRVAHKGDPITLLNNGILGEDELVKSSILSRHNSSVNITNSSADLRKMADGMKTKQKDEQPQSNPNAGKLIEEETKSEGAVGKEVYMWYMHVFGGWKIVSFLIVIFISTQLIQISQSWWVRSWVMRNLDEKLQLWTTNKLFNINFSTLELKQNWLSTGLFQSDKTTKVPKKRSYHTTFYYISIYFAIGITQAVFAAIKTVINFVAGINASRKIFKQLLSQILHAKLRFFDSTPIGRIMNRFSKDIEAVDQELTPYLEAAFFCLIQCISTVLLITFITPEFLIVAIIVCVLYYLVGYFYINASRELKRIESVTKSPIYQHFSETLSGVATIRAFGDEIRFIMSNLEKIDENNKPFFYLWVANRWLAFRIDMIGAFIIFGSGVFILLNLDNIDAGMAGIALTYAIAFTEGALWLVRFYSTIEMNMNSVERLKEYMEVPQEAYSQESLNPPVNWPSEGKIEVKDLSLRYADHLPRVIKNVSFVVQPQTKVGIVGRTGAGKSTIITALFRFLEPETGTIDIDGIDITSIALKTLRKSIMIIPQDPTLFTGTIKSNLDPYDEFNDNQIFEVLQRVNLLSDEDINGNASDTESIGSANVNKFVNLKNEVTEGGGNLSQGQRQLMCLARALLRNPKIILLDEATASIDYASDAKIQETIRKVFGRSTVLTIAHRLRSVIDYDKILVMDAGEVVEYDHPYTLLLDKKSIFYSMCEQSGELESLISMSKKAFIEQMDEQ</sequence>
<evidence type="ECO:0000256" key="2">
    <source>
        <dbReference type="ARBA" id="ARBA00022448"/>
    </source>
</evidence>
<evidence type="ECO:0000259" key="11">
    <source>
        <dbReference type="PROSITE" id="PS50893"/>
    </source>
</evidence>
<dbReference type="SUPFAM" id="SSF90123">
    <property type="entry name" value="ABC transporter transmembrane region"/>
    <property type="match status" value="2"/>
</dbReference>
<proteinExistence type="predicted"/>
<dbReference type="Pfam" id="PF00005">
    <property type="entry name" value="ABC_tran"/>
    <property type="match status" value="2"/>
</dbReference>
<evidence type="ECO:0000256" key="8">
    <source>
        <dbReference type="ARBA" id="ARBA00023136"/>
    </source>
</evidence>
<keyword evidence="5" id="KW-0547">Nucleotide-binding</keyword>
<protein>
    <submittedName>
        <fullName evidence="13">ATP-dependent bile acid permease</fullName>
    </submittedName>
</protein>
<dbReference type="CDD" id="cd18596">
    <property type="entry name" value="ABC_6TM_VMR1_D1_like"/>
    <property type="match status" value="1"/>
</dbReference>
<feature type="transmembrane region" description="Helical" evidence="10">
    <location>
        <begin position="213"/>
        <end position="233"/>
    </location>
</feature>
<keyword evidence="2" id="KW-0813">Transport</keyword>
<dbReference type="Gene3D" id="3.40.50.300">
    <property type="entry name" value="P-loop containing nucleotide triphosphate hydrolases"/>
    <property type="match status" value="2"/>
</dbReference>
<keyword evidence="4" id="KW-0677">Repeat</keyword>
<dbReference type="CDD" id="cd03369">
    <property type="entry name" value="ABCC_NFT1"/>
    <property type="match status" value="1"/>
</dbReference>